<dbReference type="InterPro" id="IPR035914">
    <property type="entry name" value="Sperma_CUB_dom_sf"/>
</dbReference>
<keyword evidence="6" id="KW-0677">Repeat</keyword>
<feature type="disulfide bond" evidence="9">
    <location>
        <begin position="71"/>
        <end position="98"/>
    </location>
</feature>
<dbReference type="Gene3D" id="2.10.25.10">
    <property type="entry name" value="Laminin"/>
    <property type="match status" value="2"/>
</dbReference>
<dbReference type="PROSITE" id="PS01186">
    <property type="entry name" value="EGF_2"/>
    <property type="match status" value="2"/>
</dbReference>
<dbReference type="InterPro" id="IPR018097">
    <property type="entry name" value="EGF_Ca-bd_CS"/>
</dbReference>
<comment type="subcellular location">
    <subcellularLocation>
        <location evidence="1">Secreted</location>
    </subcellularLocation>
</comment>
<keyword evidence="16" id="KW-1185">Reference proteome</keyword>
<reference evidence="15" key="1">
    <citation type="submission" date="2022-11" db="UniProtKB">
        <authorList>
            <consortium name="EnsemblMetazoa"/>
        </authorList>
    </citation>
    <scope>IDENTIFICATION</scope>
</reference>
<accession>A0A913XP07</accession>
<evidence type="ECO:0000256" key="4">
    <source>
        <dbReference type="ARBA" id="ARBA00022536"/>
    </source>
</evidence>
<dbReference type="FunFam" id="2.60.120.290:FF:000001">
    <property type="entry name" value="CUB and sushi domain-containing protein 3 isoform X1"/>
    <property type="match status" value="1"/>
</dbReference>
<evidence type="ECO:0000256" key="5">
    <source>
        <dbReference type="ARBA" id="ARBA00022729"/>
    </source>
</evidence>
<dbReference type="FunFam" id="3.10.250.10:FF:000006">
    <property type="entry name" value="neurotrypsin isoform X2"/>
    <property type="match status" value="1"/>
</dbReference>
<evidence type="ECO:0000313" key="16">
    <source>
        <dbReference type="Proteomes" id="UP000887567"/>
    </source>
</evidence>
<evidence type="ECO:0000259" key="12">
    <source>
        <dbReference type="PROSITE" id="PS01180"/>
    </source>
</evidence>
<dbReference type="GO" id="GO:0005509">
    <property type="term" value="F:calcium ion binding"/>
    <property type="evidence" value="ECO:0007669"/>
    <property type="project" value="InterPro"/>
</dbReference>
<evidence type="ECO:0000256" key="6">
    <source>
        <dbReference type="ARBA" id="ARBA00022737"/>
    </source>
</evidence>
<dbReference type="GO" id="GO:0016020">
    <property type="term" value="C:membrane"/>
    <property type="evidence" value="ECO:0007669"/>
    <property type="project" value="InterPro"/>
</dbReference>
<dbReference type="InterPro" id="IPR000859">
    <property type="entry name" value="CUB_dom"/>
</dbReference>
<evidence type="ECO:0000256" key="2">
    <source>
        <dbReference type="ARBA" id="ARBA00006373"/>
    </source>
</evidence>
<dbReference type="OrthoDB" id="5987416at2759"/>
<dbReference type="PROSITE" id="PS50287">
    <property type="entry name" value="SRCR_2"/>
    <property type="match status" value="1"/>
</dbReference>
<dbReference type="SMART" id="SM00179">
    <property type="entry name" value="EGF_CA"/>
    <property type="match status" value="1"/>
</dbReference>
<keyword evidence="4 10" id="KW-0245">EGF-like domain</keyword>
<dbReference type="InterPro" id="IPR024731">
    <property type="entry name" value="NELL2-like_EGF"/>
</dbReference>
<dbReference type="FunFam" id="2.10.25.10:FF:000038">
    <property type="entry name" value="Fibrillin 2"/>
    <property type="match status" value="1"/>
</dbReference>
<dbReference type="RefSeq" id="XP_020907893.1">
    <property type="nucleotide sequence ID" value="XM_021052234.2"/>
</dbReference>
<keyword evidence="7 11" id="KW-1015">Disulfide bond</keyword>
<dbReference type="Pfam" id="PF00530">
    <property type="entry name" value="SRCR"/>
    <property type="match status" value="1"/>
</dbReference>
<dbReference type="PANTHER" id="PTHR47653">
    <property type="entry name" value="PROTEIN BARK BEETLE"/>
    <property type="match status" value="1"/>
</dbReference>
<dbReference type="InterPro" id="IPR001190">
    <property type="entry name" value="SRCR"/>
</dbReference>
<evidence type="ECO:0000256" key="10">
    <source>
        <dbReference type="PROSITE-ProRule" id="PRU00076"/>
    </source>
</evidence>
<dbReference type="AlphaFoldDB" id="A0A913XP07"/>
<dbReference type="CDD" id="cd00041">
    <property type="entry name" value="CUB"/>
    <property type="match status" value="1"/>
</dbReference>
<dbReference type="SUPFAM" id="SSF49854">
    <property type="entry name" value="Spermadhesin, CUB domain"/>
    <property type="match status" value="1"/>
</dbReference>
<dbReference type="SUPFAM" id="SSF57196">
    <property type="entry name" value="EGF/Laminin"/>
    <property type="match status" value="1"/>
</dbReference>
<feature type="domain" description="SRCR" evidence="14">
    <location>
        <begin position="179"/>
        <end position="282"/>
    </location>
</feature>
<feature type="disulfide bond" evidence="11">
    <location>
        <begin position="249"/>
        <end position="259"/>
    </location>
</feature>
<keyword evidence="8" id="KW-0325">Glycoprotein</keyword>
<evidence type="ECO:0000256" key="8">
    <source>
        <dbReference type="ARBA" id="ARBA00023180"/>
    </source>
</evidence>
<organism evidence="15 16">
    <name type="scientific">Exaiptasia diaphana</name>
    <name type="common">Tropical sea anemone</name>
    <name type="synonym">Aiptasia pulchella</name>
    <dbReference type="NCBI Taxonomy" id="2652724"/>
    <lineage>
        <taxon>Eukaryota</taxon>
        <taxon>Metazoa</taxon>
        <taxon>Cnidaria</taxon>
        <taxon>Anthozoa</taxon>
        <taxon>Hexacorallia</taxon>
        <taxon>Actiniaria</taxon>
        <taxon>Aiptasiidae</taxon>
        <taxon>Exaiptasia</taxon>
    </lineage>
</organism>
<dbReference type="GeneID" id="110245936"/>
<dbReference type="SMART" id="SM00042">
    <property type="entry name" value="CUB"/>
    <property type="match status" value="1"/>
</dbReference>
<dbReference type="PROSITE" id="PS01187">
    <property type="entry name" value="EGF_CA"/>
    <property type="match status" value="1"/>
</dbReference>
<evidence type="ECO:0000256" key="9">
    <source>
        <dbReference type="PROSITE-ProRule" id="PRU00059"/>
    </source>
</evidence>
<dbReference type="PROSITE" id="PS00010">
    <property type="entry name" value="ASX_HYDROXYL"/>
    <property type="match status" value="1"/>
</dbReference>
<dbReference type="EnsemblMetazoa" id="XM_021052234.2">
    <property type="protein sequence ID" value="XP_020907893.1"/>
    <property type="gene ID" value="LOC110245936"/>
</dbReference>
<dbReference type="SMART" id="SM00202">
    <property type="entry name" value="SR"/>
    <property type="match status" value="1"/>
</dbReference>
<feature type="domain" description="EGF-like" evidence="13">
    <location>
        <begin position="21"/>
        <end position="61"/>
    </location>
</feature>
<protein>
    <submittedName>
        <fullName evidence="15">Uncharacterized protein</fullName>
    </submittedName>
</protein>
<dbReference type="CDD" id="cd00054">
    <property type="entry name" value="EGF_CA"/>
    <property type="match status" value="1"/>
</dbReference>
<proteinExistence type="inferred from homology"/>
<evidence type="ECO:0000259" key="13">
    <source>
        <dbReference type="PROSITE" id="PS50026"/>
    </source>
</evidence>
<dbReference type="InterPro" id="IPR000152">
    <property type="entry name" value="EGF-type_Asp/Asn_hydroxyl_site"/>
</dbReference>
<evidence type="ECO:0000256" key="11">
    <source>
        <dbReference type="PROSITE-ProRule" id="PRU00196"/>
    </source>
</evidence>
<evidence type="ECO:0000256" key="3">
    <source>
        <dbReference type="ARBA" id="ARBA00022525"/>
    </source>
</evidence>
<dbReference type="InterPro" id="IPR001881">
    <property type="entry name" value="EGF-like_Ca-bd_dom"/>
</dbReference>
<dbReference type="InterPro" id="IPR053243">
    <property type="entry name" value="SJ_maturation_regulator"/>
</dbReference>
<dbReference type="Pfam" id="PF00431">
    <property type="entry name" value="CUB"/>
    <property type="match status" value="1"/>
</dbReference>
<dbReference type="Gene3D" id="2.60.120.290">
    <property type="entry name" value="Spermadhesin, CUB domain"/>
    <property type="match status" value="1"/>
</dbReference>
<dbReference type="GO" id="GO:0045217">
    <property type="term" value="P:cell-cell junction maintenance"/>
    <property type="evidence" value="ECO:0007669"/>
    <property type="project" value="TreeGrafter"/>
</dbReference>
<evidence type="ECO:0000256" key="1">
    <source>
        <dbReference type="ARBA" id="ARBA00004613"/>
    </source>
</evidence>
<evidence type="ECO:0000259" key="14">
    <source>
        <dbReference type="PROSITE" id="PS50287"/>
    </source>
</evidence>
<dbReference type="Pfam" id="PF12662">
    <property type="entry name" value="cEGF"/>
    <property type="match status" value="1"/>
</dbReference>
<dbReference type="Gene3D" id="3.10.250.10">
    <property type="entry name" value="SRCR-like domain"/>
    <property type="match status" value="1"/>
</dbReference>
<evidence type="ECO:0000313" key="15">
    <source>
        <dbReference type="EnsemblMetazoa" id="XP_020907893.1"/>
    </source>
</evidence>
<dbReference type="InterPro" id="IPR000742">
    <property type="entry name" value="EGF"/>
</dbReference>
<dbReference type="PRINTS" id="PR00258">
    <property type="entry name" value="SPERACTRCPTR"/>
</dbReference>
<name>A0A913XP07_EXADI</name>
<evidence type="ECO:0000256" key="7">
    <source>
        <dbReference type="ARBA" id="ARBA00023157"/>
    </source>
</evidence>
<dbReference type="PANTHER" id="PTHR47653:SF1">
    <property type="entry name" value="DELETED IN MALIGNANT BRAIN TUMORS 1 PROTEIN"/>
    <property type="match status" value="1"/>
</dbReference>
<dbReference type="Proteomes" id="UP000887567">
    <property type="component" value="Unplaced"/>
</dbReference>
<keyword evidence="5" id="KW-0732">Signal</keyword>
<keyword evidence="3" id="KW-0964">Secreted</keyword>
<dbReference type="PROSITE" id="PS01180">
    <property type="entry name" value="CUB"/>
    <property type="match status" value="1"/>
</dbReference>
<feature type="domain" description="CUB" evidence="12">
    <location>
        <begin position="71"/>
        <end position="178"/>
    </location>
</feature>
<dbReference type="SMART" id="SM00181">
    <property type="entry name" value="EGF"/>
    <property type="match status" value="1"/>
</dbReference>
<dbReference type="InterPro" id="IPR036772">
    <property type="entry name" value="SRCR-like_dom_sf"/>
</dbReference>
<comment type="similarity">
    <text evidence="2">Belongs to the EGF domain peptide family.</text>
</comment>
<dbReference type="GO" id="GO:0005576">
    <property type="term" value="C:extracellular region"/>
    <property type="evidence" value="ECO:0007669"/>
    <property type="project" value="UniProtKB-SubCell"/>
</dbReference>
<dbReference type="Pfam" id="PF12947">
    <property type="entry name" value="EGF_3"/>
    <property type="match status" value="1"/>
</dbReference>
<dbReference type="PROSITE" id="PS50026">
    <property type="entry name" value="EGF_3"/>
    <property type="match status" value="1"/>
</dbReference>
<dbReference type="InterPro" id="IPR026823">
    <property type="entry name" value="cEGF"/>
</dbReference>
<dbReference type="SUPFAM" id="SSF56487">
    <property type="entry name" value="SRCR-like"/>
    <property type="match status" value="1"/>
</dbReference>
<dbReference type="KEGG" id="epa:110245936"/>
<comment type="caution">
    <text evidence="11">Lacks conserved residue(s) required for the propagation of feature annotation.</text>
</comment>
<sequence>MGSYTCQCDPGYQWDGSTCTDIDECTAGSHGCHANGRCANTVGSYTCQCNSGYYGDGYSCTSVHVSVQTDCNYTSIDDRSGHFESPNYPLNYLDNQNCYWTLTFDARITISFESFHLEDTHDHVRIYDGDSSGHTLLGEFSGISTPSPVSSSSNQLYITFSSDDSVTRSGFRAKYDASIRLVGSSNNYEGRLEVYHNSQWGTVCDDIWDSDNNGATVACSQLGFSGVQSYNTKTFGEGIDPIWLDDVTCNGNETRIQDCSRYGGLWGNHNCAHSEDVGIICSP</sequence>